<dbReference type="SUPFAM" id="SSF53850">
    <property type="entry name" value="Periplasmic binding protein-like II"/>
    <property type="match status" value="1"/>
</dbReference>
<dbReference type="CDD" id="cd08512">
    <property type="entry name" value="PBP2_NikA_DppA_OppA_like_7"/>
    <property type="match status" value="1"/>
</dbReference>
<dbReference type="InterPro" id="IPR030678">
    <property type="entry name" value="Peptide/Ni-bd"/>
</dbReference>
<keyword evidence="8" id="KW-1185">Reference proteome</keyword>
<evidence type="ECO:0000256" key="3">
    <source>
        <dbReference type="ARBA" id="ARBA00022448"/>
    </source>
</evidence>
<evidence type="ECO:0000259" key="6">
    <source>
        <dbReference type="Pfam" id="PF00496"/>
    </source>
</evidence>
<evidence type="ECO:0000256" key="2">
    <source>
        <dbReference type="ARBA" id="ARBA00005695"/>
    </source>
</evidence>
<evidence type="ECO:0000256" key="5">
    <source>
        <dbReference type="SAM" id="SignalP"/>
    </source>
</evidence>
<proteinExistence type="inferred from homology"/>
<dbReference type="GO" id="GO:0015833">
    <property type="term" value="P:peptide transport"/>
    <property type="evidence" value="ECO:0007669"/>
    <property type="project" value="TreeGrafter"/>
</dbReference>
<keyword evidence="4 5" id="KW-0732">Signal</keyword>
<dbReference type="PANTHER" id="PTHR30290:SF10">
    <property type="entry name" value="PERIPLASMIC OLIGOPEPTIDE-BINDING PROTEIN-RELATED"/>
    <property type="match status" value="1"/>
</dbReference>
<feature type="signal peptide" evidence="5">
    <location>
        <begin position="1"/>
        <end position="23"/>
    </location>
</feature>
<evidence type="ECO:0000313" key="8">
    <source>
        <dbReference type="Proteomes" id="UP000637002"/>
    </source>
</evidence>
<reference evidence="7" key="1">
    <citation type="journal article" date="2014" name="Int. J. Syst. Evol. Microbiol.">
        <title>Complete genome sequence of Corynebacterium casei LMG S-19264T (=DSM 44701T), isolated from a smear-ripened cheese.</title>
        <authorList>
            <consortium name="US DOE Joint Genome Institute (JGI-PGF)"/>
            <person name="Walter F."/>
            <person name="Albersmeier A."/>
            <person name="Kalinowski J."/>
            <person name="Ruckert C."/>
        </authorList>
    </citation>
    <scope>NUCLEOTIDE SEQUENCE</scope>
    <source>
        <strain evidence="7">CGMCC 1.12919</strain>
    </source>
</reference>
<feature type="chain" id="PRO_5037755240" evidence="5">
    <location>
        <begin position="24"/>
        <end position="539"/>
    </location>
</feature>
<accession>A0A916X998</accession>
<dbReference type="GO" id="GO:0043190">
    <property type="term" value="C:ATP-binding cassette (ABC) transporter complex"/>
    <property type="evidence" value="ECO:0007669"/>
    <property type="project" value="InterPro"/>
</dbReference>
<dbReference type="Pfam" id="PF00496">
    <property type="entry name" value="SBP_bac_5"/>
    <property type="match status" value="1"/>
</dbReference>
<protein>
    <submittedName>
        <fullName evidence="7">ABC transporter substrate-binding protein</fullName>
    </submittedName>
</protein>
<sequence length="539" mass="58482">MAKRSPFLSLAILAAGLAAGAGAAAAKDTIVIAIPGTPQGIDLDRQAGPQSWSMAGQVIELGAEWSPVPYPYKGVAGADPTKVPGFSYPNFAEQAMTPGIVETCELATDGLSATYHLRKGVKSATGNEFTADDVLWRVQRAQALKAIGAFLQTAANANDPAQWTKVDDHTVKISSGKPMPLVCKILANLYWYWFDSREAKKHATADDPWATKWVPTAGVGFGPYVIDSWEAGKRVVMKANANYWKGAPAIKRIIYLVVPESTNRVALLRQGKVDLVEGLSPDEAMALASDTSLRVAAVRGNQSIYAVMNNTKPPFDDPLVRQAINTAIPREQIVKDIYRGLAEPWQGVMPSTYPGYVAMSRYGFDIEKAKQLLAQSKSPNGFKTTLAFSAGDPVQENIAILLKSVLAPLNIDVGLQKMPVAAQSDLVQSKRADFALWIDFPIQPDPNYSLGLLYGSGNAVNYQNYHNPEVDRILAEGAAIVDSAQRNAFHAPAEEQISKDAAIGWIAEPYYVNAMSAKLSGWKWFTTQYYKVSEIKIAD</sequence>
<feature type="domain" description="Solute-binding protein family 5" evidence="6">
    <location>
        <begin position="96"/>
        <end position="459"/>
    </location>
</feature>
<evidence type="ECO:0000256" key="1">
    <source>
        <dbReference type="ARBA" id="ARBA00004418"/>
    </source>
</evidence>
<dbReference type="AlphaFoldDB" id="A0A916X998"/>
<dbReference type="EMBL" id="BMGG01000002">
    <property type="protein sequence ID" value="GGC52851.1"/>
    <property type="molecule type" value="Genomic_DNA"/>
</dbReference>
<dbReference type="Gene3D" id="3.10.105.10">
    <property type="entry name" value="Dipeptide-binding Protein, Domain 3"/>
    <property type="match status" value="1"/>
</dbReference>
<comment type="caution">
    <text evidence="7">The sequence shown here is derived from an EMBL/GenBank/DDBJ whole genome shotgun (WGS) entry which is preliminary data.</text>
</comment>
<keyword evidence="3" id="KW-0813">Transport</keyword>
<comment type="similarity">
    <text evidence="2">Belongs to the bacterial solute-binding protein 5 family.</text>
</comment>
<dbReference type="PANTHER" id="PTHR30290">
    <property type="entry name" value="PERIPLASMIC BINDING COMPONENT OF ABC TRANSPORTER"/>
    <property type="match status" value="1"/>
</dbReference>
<reference evidence="7" key="2">
    <citation type="submission" date="2020-09" db="EMBL/GenBank/DDBJ databases">
        <authorList>
            <person name="Sun Q."/>
            <person name="Zhou Y."/>
        </authorList>
    </citation>
    <scope>NUCLEOTIDE SEQUENCE</scope>
    <source>
        <strain evidence="7">CGMCC 1.12919</strain>
    </source>
</reference>
<organism evidence="7 8">
    <name type="scientific">Chelatococcus reniformis</name>
    <dbReference type="NCBI Taxonomy" id="1494448"/>
    <lineage>
        <taxon>Bacteria</taxon>
        <taxon>Pseudomonadati</taxon>
        <taxon>Pseudomonadota</taxon>
        <taxon>Alphaproteobacteria</taxon>
        <taxon>Hyphomicrobiales</taxon>
        <taxon>Chelatococcaceae</taxon>
        <taxon>Chelatococcus</taxon>
    </lineage>
</organism>
<dbReference type="PIRSF" id="PIRSF002741">
    <property type="entry name" value="MppA"/>
    <property type="match status" value="1"/>
</dbReference>
<dbReference type="Gene3D" id="3.40.190.10">
    <property type="entry name" value="Periplasmic binding protein-like II"/>
    <property type="match status" value="1"/>
</dbReference>
<dbReference type="GO" id="GO:0030288">
    <property type="term" value="C:outer membrane-bounded periplasmic space"/>
    <property type="evidence" value="ECO:0007669"/>
    <property type="project" value="UniProtKB-ARBA"/>
</dbReference>
<gene>
    <name evidence="7" type="ORF">GCM10010994_09940</name>
</gene>
<evidence type="ECO:0000313" key="7">
    <source>
        <dbReference type="EMBL" id="GGC52851.1"/>
    </source>
</evidence>
<dbReference type="RefSeq" id="WP_188608049.1">
    <property type="nucleotide sequence ID" value="NZ_BMGG01000002.1"/>
</dbReference>
<dbReference type="Gene3D" id="3.90.76.10">
    <property type="entry name" value="Dipeptide-binding Protein, Domain 1"/>
    <property type="match status" value="1"/>
</dbReference>
<name>A0A916X998_9HYPH</name>
<dbReference type="InterPro" id="IPR000914">
    <property type="entry name" value="SBP_5_dom"/>
</dbReference>
<dbReference type="GO" id="GO:1904680">
    <property type="term" value="F:peptide transmembrane transporter activity"/>
    <property type="evidence" value="ECO:0007669"/>
    <property type="project" value="TreeGrafter"/>
</dbReference>
<dbReference type="InterPro" id="IPR039424">
    <property type="entry name" value="SBP_5"/>
</dbReference>
<comment type="subcellular location">
    <subcellularLocation>
        <location evidence="1">Periplasm</location>
    </subcellularLocation>
</comment>
<evidence type="ECO:0000256" key="4">
    <source>
        <dbReference type="ARBA" id="ARBA00022729"/>
    </source>
</evidence>
<dbReference type="Proteomes" id="UP000637002">
    <property type="component" value="Unassembled WGS sequence"/>
</dbReference>